<dbReference type="Pfam" id="PF13426">
    <property type="entry name" value="PAS_9"/>
    <property type="match status" value="1"/>
</dbReference>
<proteinExistence type="predicted"/>
<feature type="region of interest" description="Disordered" evidence="2">
    <location>
        <begin position="259"/>
        <end position="307"/>
    </location>
</feature>
<reference evidence="4 5" key="2">
    <citation type="submission" date="2020-08" db="EMBL/GenBank/DDBJ databases">
        <authorList>
            <person name="Partida-Martinez L."/>
            <person name="Huntemann M."/>
            <person name="Clum A."/>
            <person name="Wang J."/>
            <person name="Palaniappan K."/>
            <person name="Ritter S."/>
            <person name="Chen I.-M."/>
            <person name="Stamatis D."/>
            <person name="Reddy T."/>
            <person name="O'Malley R."/>
            <person name="Daum C."/>
            <person name="Shapiro N."/>
            <person name="Ivanova N."/>
            <person name="Kyrpides N."/>
            <person name="Woyke T."/>
        </authorList>
    </citation>
    <scope>NUCLEOTIDE SEQUENCE [LARGE SCALE GENOMIC DNA]</scope>
    <source>
        <strain evidence="4 5">AS2.23</strain>
    </source>
</reference>
<dbReference type="AlphaFoldDB" id="A0A7W4TQN6"/>
<feature type="domain" description="PAC" evidence="3">
    <location>
        <begin position="213"/>
        <end position="267"/>
    </location>
</feature>
<dbReference type="Gene3D" id="3.30.450.20">
    <property type="entry name" value="PAS domain"/>
    <property type="match status" value="1"/>
</dbReference>
<dbReference type="CDD" id="cd00130">
    <property type="entry name" value="PAS"/>
    <property type="match status" value="1"/>
</dbReference>
<keyword evidence="1" id="KW-0378">Hydrolase</keyword>
<sequence>MSEVVGDAPAAVLLVDLTTREVVHTNTVADHLAPDVHLPLGIDAWSDAAALADLEGERLSETIHPLSRVARSEPVLGQAVSAARVSELGRQREPLWVVALPMADAPMLADHALVVLLPLRQRAAAQAALNPTSDVVQHHADLRDRAVLATGLSFTVVDARADDLPLAWVNPAFTATTGYTFDDSVGRNCRFLQGPGTDPAAVQALRDAIAAGEDLTLTLLNYRKDGSAFWNQLSMNPIHGPDGELTHFVGIQTDVTTRVEGDEERERALRAETTARREAEDARREAEDARAQAERAQSAAEQAQAAAEIARSAAETAQAAAEKARATAEKAQARLALLAEATSQLAITLDVAECRQRLLDLVVPGLADWALLITTTEHGATGSGAIDTVLAKHTDPARSKDLDAYVAALRRSLAPGSPRTTLLGDALARRVSDYDSPQRRAERERWVNDATVLDRSDALGAASTLFVALPGRRHSDDVMILVRGTGQPRHSEADLGIAVDLARRAGLILDNARLYEQQHTIAATLQDSLLPTLPTIPGIRAAARYRAAASGAQVGGDFYELISLPGDAIGLAIGDVVGHDVLAAAAMGHLRGLLRACAWNADNADSDPARVLERVDELLAGLGLGTLATLTYAHLTPDTDEDATAEGGPVSGWALRYSNAGHPPLMLRTPEGTVTALDGPHDLLLGVVAQERATSTHHLPAGSTLLAYTDGLVERRGEHLADGLERLAAAFAAGPEDPDELCTHLLQQLGSEGDDTAVLALQV</sequence>
<evidence type="ECO:0000256" key="2">
    <source>
        <dbReference type="SAM" id="MobiDB-lite"/>
    </source>
</evidence>
<protein>
    <submittedName>
        <fullName evidence="4">PAS domain S-box-containing protein</fullName>
    </submittedName>
</protein>
<reference evidence="4 5" key="1">
    <citation type="submission" date="2020-08" db="EMBL/GenBank/DDBJ databases">
        <title>The Agave Microbiome: Exploring the role of microbial communities in plant adaptations to desert environments.</title>
        <authorList>
            <person name="Partida-Martinez L.P."/>
        </authorList>
    </citation>
    <scope>NUCLEOTIDE SEQUENCE [LARGE SCALE GENOMIC DNA]</scope>
    <source>
        <strain evidence="4 5">AS2.23</strain>
    </source>
</reference>
<dbReference type="InterPro" id="IPR036457">
    <property type="entry name" value="PPM-type-like_dom_sf"/>
</dbReference>
<dbReference type="InterPro" id="IPR052016">
    <property type="entry name" value="Bact_Sigma-Reg"/>
</dbReference>
<dbReference type="PANTHER" id="PTHR43156">
    <property type="entry name" value="STAGE II SPORULATION PROTEIN E-RELATED"/>
    <property type="match status" value="1"/>
</dbReference>
<accession>A0A7W4TQN6</accession>
<dbReference type="SMART" id="SM00331">
    <property type="entry name" value="PP2C_SIG"/>
    <property type="match status" value="1"/>
</dbReference>
<dbReference type="SMART" id="SM00086">
    <property type="entry name" value="PAC"/>
    <property type="match status" value="1"/>
</dbReference>
<dbReference type="InterPro" id="IPR000700">
    <property type="entry name" value="PAS-assoc_C"/>
</dbReference>
<dbReference type="GO" id="GO:0016791">
    <property type="term" value="F:phosphatase activity"/>
    <property type="evidence" value="ECO:0007669"/>
    <property type="project" value="TreeGrafter"/>
</dbReference>
<comment type="caution">
    <text evidence="4">The sequence shown here is derived from an EMBL/GenBank/DDBJ whole genome shotgun (WGS) entry which is preliminary data.</text>
</comment>
<evidence type="ECO:0000259" key="3">
    <source>
        <dbReference type="PROSITE" id="PS50113"/>
    </source>
</evidence>
<evidence type="ECO:0000313" key="5">
    <source>
        <dbReference type="Proteomes" id="UP000533269"/>
    </source>
</evidence>
<dbReference type="PROSITE" id="PS50113">
    <property type="entry name" value="PAC"/>
    <property type="match status" value="1"/>
</dbReference>
<feature type="compositionally biased region" description="Low complexity" evidence="2">
    <location>
        <begin position="294"/>
        <end position="307"/>
    </location>
</feature>
<organism evidence="4 5">
    <name type="scientific">Kineococcus radiotolerans</name>
    <dbReference type="NCBI Taxonomy" id="131568"/>
    <lineage>
        <taxon>Bacteria</taxon>
        <taxon>Bacillati</taxon>
        <taxon>Actinomycetota</taxon>
        <taxon>Actinomycetes</taxon>
        <taxon>Kineosporiales</taxon>
        <taxon>Kineosporiaceae</taxon>
        <taxon>Kineococcus</taxon>
    </lineage>
</organism>
<evidence type="ECO:0000256" key="1">
    <source>
        <dbReference type="ARBA" id="ARBA00022801"/>
    </source>
</evidence>
<dbReference type="EMBL" id="JACHVY010000005">
    <property type="protein sequence ID" value="MBB2903175.1"/>
    <property type="molecule type" value="Genomic_DNA"/>
</dbReference>
<dbReference type="Proteomes" id="UP000533269">
    <property type="component" value="Unassembled WGS sequence"/>
</dbReference>
<dbReference type="InterPro" id="IPR000014">
    <property type="entry name" value="PAS"/>
</dbReference>
<dbReference type="Pfam" id="PF07228">
    <property type="entry name" value="SpoIIE"/>
    <property type="match status" value="1"/>
</dbReference>
<dbReference type="Gene3D" id="3.60.40.10">
    <property type="entry name" value="PPM-type phosphatase domain"/>
    <property type="match status" value="1"/>
</dbReference>
<gene>
    <name evidence="4" type="ORF">FHR75_004017</name>
</gene>
<evidence type="ECO:0000313" key="4">
    <source>
        <dbReference type="EMBL" id="MBB2903175.1"/>
    </source>
</evidence>
<dbReference type="SUPFAM" id="SSF81606">
    <property type="entry name" value="PP2C-like"/>
    <property type="match status" value="1"/>
</dbReference>
<dbReference type="PANTHER" id="PTHR43156:SF2">
    <property type="entry name" value="STAGE II SPORULATION PROTEIN E"/>
    <property type="match status" value="1"/>
</dbReference>
<name>A0A7W4TQN6_KINRA</name>
<dbReference type="SUPFAM" id="SSF55785">
    <property type="entry name" value="PYP-like sensor domain (PAS domain)"/>
    <property type="match status" value="1"/>
</dbReference>
<dbReference type="InterPro" id="IPR035965">
    <property type="entry name" value="PAS-like_dom_sf"/>
</dbReference>
<dbReference type="InterPro" id="IPR001932">
    <property type="entry name" value="PPM-type_phosphatase-like_dom"/>
</dbReference>
<dbReference type="InterPro" id="IPR001610">
    <property type="entry name" value="PAC"/>
</dbReference>
<dbReference type="NCBIfam" id="TIGR00229">
    <property type="entry name" value="sensory_box"/>
    <property type="match status" value="1"/>
</dbReference>
<feature type="compositionally biased region" description="Basic and acidic residues" evidence="2">
    <location>
        <begin position="259"/>
        <end position="293"/>
    </location>
</feature>